<evidence type="ECO:0000313" key="3">
    <source>
        <dbReference type="EnsemblProtists" id="EOD09566"/>
    </source>
</evidence>
<protein>
    <recommendedName>
        <fullName evidence="2">Amine oxidase domain-containing protein</fullName>
    </recommendedName>
</protein>
<feature type="compositionally biased region" description="Basic and acidic residues" evidence="1">
    <location>
        <begin position="21"/>
        <end position="31"/>
    </location>
</feature>
<dbReference type="Gene3D" id="3.50.50.60">
    <property type="entry name" value="FAD/NAD(P)-binding domain"/>
    <property type="match status" value="2"/>
</dbReference>
<dbReference type="KEGG" id="ehx:EMIHUDRAFT_198070"/>
<organism evidence="3 4">
    <name type="scientific">Emiliania huxleyi (strain CCMP1516)</name>
    <dbReference type="NCBI Taxonomy" id="280463"/>
    <lineage>
        <taxon>Eukaryota</taxon>
        <taxon>Haptista</taxon>
        <taxon>Haptophyta</taxon>
        <taxon>Prymnesiophyceae</taxon>
        <taxon>Isochrysidales</taxon>
        <taxon>Noelaerhabdaceae</taxon>
        <taxon>Emiliania</taxon>
    </lineage>
</organism>
<feature type="domain" description="Amine oxidase" evidence="2">
    <location>
        <begin position="107"/>
        <end position="573"/>
    </location>
</feature>
<dbReference type="SUPFAM" id="SSF51905">
    <property type="entry name" value="FAD/NAD(P)-binding domain"/>
    <property type="match status" value="1"/>
</dbReference>
<reference evidence="4" key="1">
    <citation type="journal article" date="2013" name="Nature">
        <title>Pan genome of the phytoplankton Emiliania underpins its global distribution.</title>
        <authorList>
            <person name="Read B.A."/>
            <person name="Kegel J."/>
            <person name="Klute M.J."/>
            <person name="Kuo A."/>
            <person name="Lefebvre S.C."/>
            <person name="Maumus F."/>
            <person name="Mayer C."/>
            <person name="Miller J."/>
            <person name="Monier A."/>
            <person name="Salamov A."/>
            <person name="Young J."/>
            <person name="Aguilar M."/>
            <person name="Claverie J.M."/>
            <person name="Frickenhaus S."/>
            <person name="Gonzalez K."/>
            <person name="Herman E.K."/>
            <person name="Lin Y.C."/>
            <person name="Napier J."/>
            <person name="Ogata H."/>
            <person name="Sarno A.F."/>
            <person name="Shmutz J."/>
            <person name="Schroeder D."/>
            <person name="de Vargas C."/>
            <person name="Verret F."/>
            <person name="von Dassow P."/>
            <person name="Valentin K."/>
            <person name="Van de Peer Y."/>
            <person name="Wheeler G."/>
            <person name="Dacks J.B."/>
            <person name="Delwiche C.F."/>
            <person name="Dyhrman S.T."/>
            <person name="Glockner G."/>
            <person name="John U."/>
            <person name="Richards T."/>
            <person name="Worden A.Z."/>
            <person name="Zhang X."/>
            <person name="Grigoriev I.V."/>
            <person name="Allen A.E."/>
            <person name="Bidle K."/>
            <person name="Borodovsky M."/>
            <person name="Bowler C."/>
            <person name="Brownlee C."/>
            <person name="Cock J.M."/>
            <person name="Elias M."/>
            <person name="Gladyshev V.N."/>
            <person name="Groth M."/>
            <person name="Guda C."/>
            <person name="Hadaegh A."/>
            <person name="Iglesias-Rodriguez M.D."/>
            <person name="Jenkins J."/>
            <person name="Jones B.M."/>
            <person name="Lawson T."/>
            <person name="Leese F."/>
            <person name="Lindquist E."/>
            <person name="Lobanov A."/>
            <person name="Lomsadze A."/>
            <person name="Malik S.B."/>
            <person name="Marsh M.E."/>
            <person name="Mackinder L."/>
            <person name="Mock T."/>
            <person name="Mueller-Roeber B."/>
            <person name="Pagarete A."/>
            <person name="Parker M."/>
            <person name="Probert I."/>
            <person name="Quesneville H."/>
            <person name="Raines C."/>
            <person name="Rensing S.A."/>
            <person name="Riano-Pachon D.M."/>
            <person name="Richier S."/>
            <person name="Rokitta S."/>
            <person name="Shiraiwa Y."/>
            <person name="Soanes D.M."/>
            <person name="van der Giezen M."/>
            <person name="Wahlund T.M."/>
            <person name="Williams B."/>
            <person name="Wilson W."/>
            <person name="Wolfe G."/>
            <person name="Wurch L.L."/>
        </authorList>
    </citation>
    <scope>NUCLEOTIDE SEQUENCE</scope>
</reference>
<feature type="region of interest" description="Disordered" evidence="1">
    <location>
        <begin position="1"/>
        <end position="36"/>
    </location>
</feature>
<dbReference type="RefSeq" id="XP_005761995.1">
    <property type="nucleotide sequence ID" value="XM_005761938.1"/>
</dbReference>
<dbReference type="HOGENOM" id="CLU_374049_0_0_1"/>
<dbReference type="PaxDb" id="2903-EOD09566"/>
<dbReference type="GeneID" id="17255775"/>
<dbReference type="OMA" id="WHEWKAN"/>
<evidence type="ECO:0000256" key="1">
    <source>
        <dbReference type="SAM" id="MobiDB-lite"/>
    </source>
</evidence>
<sequence>MNELGGTGRGTNGAQTPGYKDGAEARSDARESRRRPSHLADLDELFCPPWANKIVNETIIRSNIFTMARGTVITILMAAVGANGFASSPTKTLDVAIIGAGTAGTYTGWRLLEAGHHGPEDVQIFERVNHVGGRFFSPVIGCDEDTERSPRTELGGMRIRNTDAMMLGVCRTLNIETGPFNMNKNVPNPPATQAEPFNQAAYNEQCEGKIPGCAGDEPTAPIFLGGLFSDRETVEAQLLEKQTYAPPTDNTEMSMFGKVPYVIDEWPPPHVVASRIEANHATGTGNPCNISNAHHIMEGPTHSGIGYGGKKVFETSTWDALATGQGVDTKAVGTNEFHLIDYLSGYQGYLGSKSAVNVGVNDATFAPSAEVVAPLERPTQSYTRPLRGMQEIPLAMGRAFSELGGTIQLNHQLLRVEKRDTDYWLTFRKTWTSPCSDVTTFEGPGGGELITVAAKRVVVALPKSALKRVQFVDSSGRLQDRVDALCNAIASAPAMKYFASYASRWWETFAQDNHPDFPNDEPFNVGRVTGSNVVPNFFAWYPGVQQNADKPRPQCVDESMGVIQTYVTGFSDRTYEGLLRQQEQNQCKETDVEQCSKCFSDETGFVGPAADHVTKSLADMMRYQLAYTFGLDPIDDADKVPEATQIKYRIWSNDNPVTQTDSCHYFKSGHKWWKLYEEARFLDTGLHLIGEAFSFNWFWGEGAMETAEYMLQEVMGLKRPSWLSREEYCWAMPYWSIPRRNSE</sequence>
<dbReference type="Pfam" id="PF01593">
    <property type="entry name" value="Amino_oxidase"/>
    <property type="match status" value="1"/>
</dbReference>
<accession>A0A0D3IE81</accession>
<evidence type="ECO:0000259" key="2">
    <source>
        <dbReference type="Pfam" id="PF01593"/>
    </source>
</evidence>
<keyword evidence="4" id="KW-1185">Reference proteome</keyword>
<feature type="compositionally biased region" description="Gly residues" evidence="1">
    <location>
        <begin position="1"/>
        <end position="11"/>
    </location>
</feature>
<dbReference type="GO" id="GO:0016491">
    <property type="term" value="F:oxidoreductase activity"/>
    <property type="evidence" value="ECO:0007669"/>
    <property type="project" value="InterPro"/>
</dbReference>
<evidence type="ECO:0000313" key="4">
    <source>
        <dbReference type="Proteomes" id="UP000013827"/>
    </source>
</evidence>
<dbReference type="InterPro" id="IPR036188">
    <property type="entry name" value="FAD/NAD-bd_sf"/>
</dbReference>
<dbReference type="Proteomes" id="UP000013827">
    <property type="component" value="Unassembled WGS sequence"/>
</dbReference>
<dbReference type="EnsemblProtists" id="EOD09566">
    <property type="protein sequence ID" value="EOD09566"/>
    <property type="gene ID" value="EMIHUDRAFT_198070"/>
</dbReference>
<dbReference type="AlphaFoldDB" id="A0A0D3IE81"/>
<dbReference type="InterPro" id="IPR002937">
    <property type="entry name" value="Amino_oxidase"/>
</dbReference>
<reference evidence="3" key="2">
    <citation type="submission" date="2024-10" db="UniProtKB">
        <authorList>
            <consortium name="EnsemblProtists"/>
        </authorList>
    </citation>
    <scope>IDENTIFICATION</scope>
</reference>
<proteinExistence type="predicted"/>
<name>A0A0D3IE81_EMIH1</name>